<dbReference type="AlphaFoldDB" id="A0A1H9XJU8"/>
<protein>
    <submittedName>
        <fullName evidence="1">Uncharacterized protein</fullName>
    </submittedName>
</protein>
<dbReference type="Proteomes" id="UP000199051">
    <property type="component" value="Unassembled WGS sequence"/>
</dbReference>
<evidence type="ECO:0000313" key="2">
    <source>
        <dbReference type="Proteomes" id="UP000199051"/>
    </source>
</evidence>
<dbReference type="EMBL" id="FOGI01000016">
    <property type="protein sequence ID" value="SES46435.1"/>
    <property type="molecule type" value="Genomic_DNA"/>
</dbReference>
<keyword evidence="2" id="KW-1185">Reference proteome</keyword>
<gene>
    <name evidence="1" type="ORF">SAMN04487818_11625</name>
</gene>
<organism evidence="1 2">
    <name type="scientific">Actinokineospora terrae</name>
    <dbReference type="NCBI Taxonomy" id="155974"/>
    <lineage>
        <taxon>Bacteria</taxon>
        <taxon>Bacillati</taxon>
        <taxon>Actinomycetota</taxon>
        <taxon>Actinomycetes</taxon>
        <taxon>Pseudonocardiales</taxon>
        <taxon>Pseudonocardiaceae</taxon>
        <taxon>Actinokineospora</taxon>
    </lineage>
</organism>
<sequence>MPGVATSHPLGDAVKVSELASDNTESIALRLDDVGVSVDLPRPANVGDQVQGVPYRPVEFRDDDLPTALERAASWLRRTQDWLGEPVDVIAIHLDYDDREGRPYYDVKLLCNDEDLAGAPIALREHLARGSEV</sequence>
<proteinExistence type="predicted"/>
<evidence type="ECO:0000313" key="1">
    <source>
        <dbReference type="EMBL" id="SES46435.1"/>
    </source>
</evidence>
<reference evidence="2" key="1">
    <citation type="submission" date="2016-10" db="EMBL/GenBank/DDBJ databases">
        <authorList>
            <person name="Varghese N."/>
            <person name="Submissions S."/>
        </authorList>
    </citation>
    <scope>NUCLEOTIDE SEQUENCE [LARGE SCALE GENOMIC DNA]</scope>
    <source>
        <strain evidence="2">DSM 44260</strain>
    </source>
</reference>
<name>A0A1H9XJU8_9PSEU</name>
<dbReference type="STRING" id="155974.SAMN04487818_11625"/>
<accession>A0A1H9XJU8</accession>